<dbReference type="EMBL" id="AMZH03002132">
    <property type="protein sequence ID" value="RRT76667.1"/>
    <property type="molecule type" value="Genomic_DNA"/>
</dbReference>
<sequence>MELSGSKRSGLFYRRGSKPSGKYASPPPPPPPPPLAPLGRKEGMMGDRGGYDTTVNDVIDSSEVDRRAASFIAYVQERLKLERIEEDWRNYYCETYRWINKSNTLQTGHSCLKDDKEQVEIAKPYFRLLKTSRGTSKEKVVEIKVTGTRTAHYRTVPPKIDRHQSISAVGGRLKKKSTVGSRLREKSTVGGRLRKKKGRRRGKEEKKKRRIPRPRAGARGRFFSRVRRRSISPRGEKDRGDVTPFLSFF</sequence>
<protein>
    <submittedName>
        <fullName evidence="2">Uncharacterized protein</fullName>
    </submittedName>
</protein>
<comment type="caution">
    <text evidence="2">The sequence shown here is derived from an EMBL/GenBank/DDBJ whole genome shotgun (WGS) entry which is preliminary data.</text>
</comment>
<organism evidence="2 3">
    <name type="scientific">Ensete ventricosum</name>
    <name type="common">Abyssinian banana</name>
    <name type="synonym">Musa ensete</name>
    <dbReference type="NCBI Taxonomy" id="4639"/>
    <lineage>
        <taxon>Eukaryota</taxon>
        <taxon>Viridiplantae</taxon>
        <taxon>Streptophyta</taxon>
        <taxon>Embryophyta</taxon>
        <taxon>Tracheophyta</taxon>
        <taxon>Spermatophyta</taxon>
        <taxon>Magnoliopsida</taxon>
        <taxon>Liliopsida</taxon>
        <taxon>Zingiberales</taxon>
        <taxon>Musaceae</taxon>
        <taxon>Ensete</taxon>
    </lineage>
</organism>
<dbReference type="AlphaFoldDB" id="A0A427AK62"/>
<feature type="compositionally biased region" description="Basic residues" evidence="1">
    <location>
        <begin position="192"/>
        <end position="221"/>
    </location>
</feature>
<evidence type="ECO:0000313" key="3">
    <source>
        <dbReference type="Proteomes" id="UP000287651"/>
    </source>
</evidence>
<evidence type="ECO:0000313" key="2">
    <source>
        <dbReference type="EMBL" id="RRT76667.1"/>
    </source>
</evidence>
<accession>A0A427AK62</accession>
<reference evidence="2 3" key="1">
    <citation type="journal article" date="2014" name="Agronomy (Basel)">
        <title>A Draft Genome Sequence for Ensete ventricosum, the Drought-Tolerant Tree Against Hunger.</title>
        <authorList>
            <person name="Harrison J."/>
            <person name="Moore K.A."/>
            <person name="Paszkiewicz K."/>
            <person name="Jones T."/>
            <person name="Grant M."/>
            <person name="Ambacheew D."/>
            <person name="Muzemil S."/>
            <person name="Studholme D.J."/>
        </authorList>
    </citation>
    <scope>NUCLEOTIDE SEQUENCE [LARGE SCALE GENOMIC DNA]</scope>
</reference>
<feature type="region of interest" description="Disordered" evidence="1">
    <location>
        <begin position="1"/>
        <end position="49"/>
    </location>
</feature>
<feature type="compositionally biased region" description="Pro residues" evidence="1">
    <location>
        <begin position="25"/>
        <end position="36"/>
    </location>
</feature>
<gene>
    <name evidence="2" type="ORF">B296_00012565</name>
</gene>
<evidence type="ECO:0000256" key="1">
    <source>
        <dbReference type="SAM" id="MobiDB-lite"/>
    </source>
</evidence>
<name>A0A427AK62_ENSVE</name>
<dbReference type="Proteomes" id="UP000287651">
    <property type="component" value="Unassembled WGS sequence"/>
</dbReference>
<feature type="region of interest" description="Disordered" evidence="1">
    <location>
        <begin position="169"/>
        <end position="221"/>
    </location>
</feature>
<proteinExistence type="predicted"/>